<dbReference type="Proteomes" id="UP000745577">
    <property type="component" value="Unassembled WGS sequence"/>
</dbReference>
<dbReference type="InterPro" id="IPR050166">
    <property type="entry name" value="ABC_transporter_ATP-bind"/>
</dbReference>
<dbReference type="InterPro" id="IPR003439">
    <property type="entry name" value="ABC_transporter-like_ATP-bd"/>
</dbReference>
<accession>A0A955I8L7</accession>
<keyword evidence="3 5" id="KW-0067">ATP-binding</keyword>
<dbReference type="SUPFAM" id="SSF52540">
    <property type="entry name" value="P-loop containing nucleoside triphosphate hydrolases"/>
    <property type="match status" value="1"/>
</dbReference>
<dbReference type="EMBL" id="JAGQLL010000011">
    <property type="protein sequence ID" value="MCA9379752.1"/>
    <property type="molecule type" value="Genomic_DNA"/>
</dbReference>
<gene>
    <name evidence="5" type="ORF">KC675_01085</name>
</gene>
<evidence type="ECO:0000259" key="4">
    <source>
        <dbReference type="PROSITE" id="PS50893"/>
    </source>
</evidence>
<keyword evidence="1" id="KW-0813">Transport</keyword>
<dbReference type="PROSITE" id="PS50893">
    <property type="entry name" value="ABC_TRANSPORTER_2"/>
    <property type="match status" value="1"/>
</dbReference>
<organism evidence="5 6">
    <name type="scientific">Candidatus Dojkabacteria bacterium</name>
    <dbReference type="NCBI Taxonomy" id="2099670"/>
    <lineage>
        <taxon>Bacteria</taxon>
        <taxon>Candidatus Dojkabacteria</taxon>
    </lineage>
</organism>
<evidence type="ECO:0000256" key="3">
    <source>
        <dbReference type="ARBA" id="ARBA00022840"/>
    </source>
</evidence>
<comment type="caution">
    <text evidence="5">The sequence shown here is derived from an EMBL/GenBank/DDBJ whole genome shotgun (WGS) entry which is preliminary data.</text>
</comment>
<dbReference type="SMART" id="SM00382">
    <property type="entry name" value="AAA"/>
    <property type="match status" value="1"/>
</dbReference>
<dbReference type="PANTHER" id="PTHR42788:SF13">
    <property type="entry name" value="ALIPHATIC SULFONATES IMPORT ATP-BINDING PROTEIN SSUB"/>
    <property type="match status" value="1"/>
</dbReference>
<dbReference type="InterPro" id="IPR003593">
    <property type="entry name" value="AAA+_ATPase"/>
</dbReference>
<dbReference type="CDD" id="cd03293">
    <property type="entry name" value="ABC_NrtD_SsuB_transporters"/>
    <property type="match status" value="1"/>
</dbReference>
<dbReference type="InterPro" id="IPR027417">
    <property type="entry name" value="P-loop_NTPase"/>
</dbReference>
<name>A0A955I8L7_9BACT</name>
<dbReference type="AlphaFoldDB" id="A0A955I8L7"/>
<protein>
    <submittedName>
        <fullName evidence="5">ABC transporter ATP-binding protein</fullName>
    </submittedName>
</protein>
<feature type="domain" description="ABC transporter" evidence="4">
    <location>
        <begin position="9"/>
        <end position="240"/>
    </location>
</feature>
<dbReference type="PROSITE" id="PS00211">
    <property type="entry name" value="ABC_TRANSPORTER_1"/>
    <property type="match status" value="1"/>
</dbReference>
<keyword evidence="2" id="KW-0547">Nucleotide-binding</keyword>
<dbReference type="Gene3D" id="3.40.50.300">
    <property type="entry name" value="P-loop containing nucleotide triphosphate hydrolases"/>
    <property type="match status" value="1"/>
</dbReference>
<dbReference type="Pfam" id="PF00005">
    <property type="entry name" value="ABC_tran"/>
    <property type="match status" value="1"/>
</dbReference>
<dbReference type="GO" id="GO:0005524">
    <property type="term" value="F:ATP binding"/>
    <property type="evidence" value="ECO:0007669"/>
    <property type="project" value="UniProtKB-KW"/>
</dbReference>
<dbReference type="GO" id="GO:0016887">
    <property type="term" value="F:ATP hydrolysis activity"/>
    <property type="evidence" value="ECO:0007669"/>
    <property type="project" value="InterPro"/>
</dbReference>
<reference evidence="5" key="1">
    <citation type="submission" date="2020-04" db="EMBL/GenBank/DDBJ databases">
        <authorList>
            <person name="Zhang T."/>
        </authorList>
    </citation>
    <scope>NUCLEOTIDE SEQUENCE</scope>
    <source>
        <strain evidence="5">HKST-UBA15</strain>
    </source>
</reference>
<evidence type="ECO:0000313" key="5">
    <source>
        <dbReference type="EMBL" id="MCA9379752.1"/>
    </source>
</evidence>
<sequence length="263" mass="30025">MQKNNSIELKELSILYNDLKIGLEAVSKASFDVKNGEFISIVGPSGCGKSTILKVISDTLDLSYSETRGDVKVLGSSPKIAREQRKIGFVFQKPTLLQWRNLEKNVSLPLEIIGLNKIEIKKRVKKLLKMVELEKYASYHPDQLSGGMQQKVSIARALAYDPEILLMDEPFGALDEINRRKMNDELLSVWKETGKTIVFVTHSIEEAIYLSERIIVLTKQPGRIKKIINVDLPYPRKNELGSMKFYKYINQIRLLLENEEEIV</sequence>
<evidence type="ECO:0000256" key="1">
    <source>
        <dbReference type="ARBA" id="ARBA00022448"/>
    </source>
</evidence>
<dbReference type="InterPro" id="IPR017871">
    <property type="entry name" value="ABC_transporter-like_CS"/>
</dbReference>
<reference evidence="5" key="2">
    <citation type="journal article" date="2021" name="Microbiome">
        <title>Successional dynamics and alternative stable states in a saline activated sludge microbial community over 9 years.</title>
        <authorList>
            <person name="Wang Y."/>
            <person name="Ye J."/>
            <person name="Ju F."/>
            <person name="Liu L."/>
            <person name="Boyd J.A."/>
            <person name="Deng Y."/>
            <person name="Parks D.H."/>
            <person name="Jiang X."/>
            <person name="Yin X."/>
            <person name="Woodcroft B.J."/>
            <person name="Tyson G.W."/>
            <person name="Hugenholtz P."/>
            <person name="Polz M.F."/>
            <person name="Zhang T."/>
        </authorList>
    </citation>
    <scope>NUCLEOTIDE SEQUENCE</scope>
    <source>
        <strain evidence="5">HKST-UBA15</strain>
    </source>
</reference>
<evidence type="ECO:0000256" key="2">
    <source>
        <dbReference type="ARBA" id="ARBA00022741"/>
    </source>
</evidence>
<dbReference type="PANTHER" id="PTHR42788">
    <property type="entry name" value="TAURINE IMPORT ATP-BINDING PROTEIN-RELATED"/>
    <property type="match status" value="1"/>
</dbReference>
<evidence type="ECO:0000313" key="6">
    <source>
        <dbReference type="Proteomes" id="UP000745577"/>
    </source>
</evidence>
<proteinExistence type="predicted"/>